<dbReference type="SUPFAM" id="SSF51126">
    <property type="entry name" value="Pectin lyase-like"/>
    <property type="match status" value="1"/>
</dbReference>
<evidence type="ECO:0008006" key="13">
    <source>
        <dbReference type="Google" id="ProtNLM"/>
    </source>
</evidence>
<comment type="similarity">
    <text evidence="2 9">Belongs to the glycosyl hydrolase 28 family.</text>
</comment>
<dbReference type="AlphaFoldDB" id="A0A8J5HLS3"/>
<dbReference type="GO" id="GO:0071555">
    <property type="term" value="P:cell wall organization"/>
    <property type="evidence" value="ECO:0007669"/>
    <property type="project" value="UniProtKB-KW"/>
</dbReference>
<evidence type="ECO:0000256" key="4">
    <source>
        <dbReference type="ARBA" id="ARBA00022525"/>
    </source>
</evidence>
<keyword evidence="12" id="KW-1185">Reference proteome</keyword>
<evidence type="ECO:0000256" key="5">
    <source>
        <dbReference type="ARBA" id="ARBA00022801"/>
    </source>
</evidence>
<keyword evidence="6 9" id="KW-0326">Glycosidase</keyword>
<dbReference type="Proteomes" id="UP000734854">
    <property type="component" value="Unassembled WGS sequence"/>
</dbReference>
<evidence type="ECO:0000256" key="3">
    <source>
        <dbReference type="ARBA" id="ARBA00022512"/>
    </source>
</evidence>
<sequence>MKMKLVIFLCLVCHGIALASASGTYNVMDFGAKANGVTDDSQAFLAAWKQACSSSGQTKVLVPVGTYFLNPVEFSGPCPGNGEGVDGLEHIQTDPWLGGLYICGPLDLDWRRDLQWPGRSILVAQQLPQTKELQSSAIGIHLISLHFEYTNNTVVKDITSINSKFFHVALMNCNNFQGSGITIKAPDNSPNTDGIHLESNSGVTISSSNIGTGDDCVSIGQGNSFVTVSGINCGPGHGISVGSLGRYNTEKDVKNLIVRDSTFIGTVTGVRIKTWANSPIQTTAQNITFSNLIMKNVGNPIIVDQTYCPYSNCDNSVPSRVQLKDITFKDIRGTVQYKEAITLKCSKGFPCQGLKLENINLQSSGTQSVVSVCLDARAIYSGQINPTPCN</sequence>
<evidence type="ECO:0000313" key="12">
    <source>
        <dbReference type="Proteomes" id="UP000734854"/>
    </source>
</evidence>
<dbReference type="InterPro" id="IPR012334">
    <property type="entry name" value="Pectin_lyas_fold"/>
</dbReference>
<keyword evidence="3" id="KW-0134">Cell wall</keyword>
<evidence type="ECO:0000256" key="6">
    <source>
        <dbReference type="ARBA" id="ARBA00023295"/>
    </source>
</evidence>
<keyword evidence="7" id="KW-0961">Cell wall biogenesis/degradation</keyword>
<dbReference type="SMART" id="SM00710">
    <property type="entry name" value="PbH1"/>
    <property type="match status" value="5"/>
</dbReference>
<keyword evidence="5 9" id="KW-0378">Hydrolase</keyword>
<organism evidence="11 12">
    <name type="scientific">Zingiber officinale</name>
    <name type="common">Ginger</name>
    <name type="synonym">Amomum zingiber</name>
    <dbReference type="NCBI Taxonomy" id="94328"/>
    <lineage>
        <taxon>Eukaryota</taxon>
        <taxon>Viridiplantae</taxon>
        <taxon>Streptophyta</taxon>
        <taxon>Embryophyta</taxon>
        <taxon>Tracheophyta</taxon>
        <taxon>Spermatophyta</taxon>
        <taxon>Magnoliopsida</taxon>
        <taxon>Liliopsida</taxon>
        <taxon>Zingiberales</taxon>
        <taxon>Zingiberaceae</taxon>
        <taxon>Zingiber</taxon>
    </lineage>
</organism>
<protein>
    <recommendedName>
        <fullName evidence="13">Polygalacturonase</fullName>
    </recommendedName>
</protein>
<evidence type="ECO:0000313" key="11">
    <source>
        <dbReference type="EMBL" id="KAG6530293.1"/>
    </source>
</evidence>
<evidence type="ECO:0000256" key="1">
    <source>
        <dbReference type="ARBA" id="ARBA00004191"/>
    </source>
</evidence>
<comment type="subcellular location">
    <subcellularLocation>
        <location evidence="1">Secreted</location>
        <location evidence="1">Cell wall</location>
    </subcellularLocation>
</comment>
<comment type="caution">
    <text evidence="11">The sequence shown here is derived from an EMBL/GenBank/DDBJ whole genome shotgun (WGS) entry which is preliminary data.</text>
</comment>
<dbReference type="GO" id="GO:0004650">
    <property type="term" value="F:polygalacturonase activity"/>
    <property type="evidence" value="ECO:0007669"/>
    <property type="project" value="InterPro"/>
</dbReference>
<dbReference type="Gene3D" id="2.160.20.10">
    <property type="entry name" value="Single-stranded right-handed beta-helix, Pectin lyase-like"/>
    <property type="match status" value="1"/>
</dbReference>
<gene>
    <name evidence="11" type="ORF">ZIOFF_012520</name>
</gene>
<feature type="signal peptide" evidence="10">
    <location>
        <begin position="1"/>
        <end position="21"/>
    </location>
</feature>
<dbReference type="PANTHER" id="PTHR31375">
    <property type="match status" value="1"/>
</dbReference>
<keyword evidence="10" id="KW-0732">Signal</keyword>
<reference evidence="11 12" key="1">
    <citation type="submission" date="2020-08" db="EMBL/GenBank/DDBJ databases">
        <title>Plant Genome Project.</title>
        <authorList>
            <person name="Zhang R.-G."/>
        </authorList>
    </citation>
    <scope>NUCLEOTIDE SEQUENCE [LARGE SCALE GENOMIC DNA]</scope>
    <source>
        <tissue evidence="11">Rhizome</tissue>
    </source>
</reference>
<feature type="chain" id="PRO_5035307701" description="Polygalacturonase" evidence="10">
    <location>
        <begin position="22"/>
        <end position="390"/>
    </location>
</feature>
<evidence type="ECO:0000256" key="9">
    <source>
        <dbReference type="RuleBase" id="RU361169"/>
    </source>
</evidence>
<name>A0A8J5HLS3_ZINOF</name>
<evidence type="ECO:0000256" key="7">
    <source>
        <dbReference type="ARBA" id="ARBA00023316"/>
    </source>
</evidence>
<accession>A0A8J5HLS3</accession>
<dbReference type="GO" id="GO:0005975">
    <property type="term" value="P:carbohydrate metabolic process"/>
    <property type="evidence" value="ECO:0007669"/>
    <property type="project" value="InterPro"/>
</dbReference>
<dbReference type="PROSITE" id="PS00502">
    <property type="entry name" value="POLYGALACTURONASE"/>
    <property type="match status" value="1"/>
</dbReference>
<evidence type="ECO:0000256" key="10">
    <source>
        <dbReference type="SAM" id="SignalP"/>
    </source>
</evidence>
<dbReference type="InterPro" id="IPR011050">
    <property type="entry name" value="Pectin_lyase_fold/virulence"/>
</dbReference>
<dbReference type="InterPro" id="IPR006626">
    <property type="entry name" value="PbH1"/>
</dbReference>
<proteinExistence type="inferred from homology"/>
<evidence type="ECO:0000256" key="8">
    <source>
        <dbReference type="PROSITE-ProRule" id="PRU10052"/>
    </source>
</evidence>
<evidence type="ECO:0000256" key="2">
    <source>
        <dbReference type="ARBA" id="ARBA00008834"/>
    </source>
</evidence>
<dbReference type="Pfam" id="PF00295">
    <property type="entry name" value="Glyco_hydro_28"/>
    <property type="match status" value="1"/>
</dbReference>
<dbReference type="InterPro" id="IPR000743">
    <property type="entry name" value="Glyco_hydro_28"/>
</dbReference>
<keyword evidence="4" id="KW-0964">Secreted</keyword>
<dbReference type="EMBL" id="JACMSC010000003">
    <property type="protein sequence ID" value="KAG6530293.1"/>
    <property type="molecule type" value="Genomic_DNA"/>
</dbReference>
<feature type="active site" evidence="8">
    <location>
        <position position="237"/>
    </location>
</feature>